<reference evidence="3" key="2">
    <citation type="book" date="2010" name="PROCEEDINGS OF 13TH INTERNATIONAL CONFERENCE ON HARMFUL ALGAE" publisher="International Society For The Study of Harmful Algae" city="Hong Kong, China">
        <title>Dinoflagellate meta-transcriptomics enabled by spliced leader.</title>
        <editorList>
            <person name="Unknown A."/>
        </editorList>
        <authorList>
            <person name="Lin S."/>
            <person name="Zhang H."/>
        </authorList>
    </citation>
    <scope>NUCLEOTIDE SEQUENCE</scope>
    <source>
        <strain evidence="3">CCMP696</strain>
    </source>
</reference>
<reference evidence="3" key="1">
    <citation type="submission" date="2008-12" db="EMBL/GenBank/DDBJ databases">
        <authorList>
            <person name="Zhang H."/>
            <person name="Lin S."/>
        </authorList>
    </citation>
    <scope>NUCLEOTIDE SEQUENCE</scope>
    <source>
        <strain evidence="3">CCMP696</strain>
    </source>
</reference>
<proteinExistence type="evidence at transcript level"/>
<dbReference type="SUPFAM" id="SSF53474">
    <property type="entry name" value="alpha/beta-Hydrolases"/>
    <property type="match status" value="1"/>
</dbReference>
<accession>E8Z6V4</accession>
<feature type="region of interest" description="Disordered" evidence="1">
    <location>
        <begin position="135"/>
        <end position="186"/>
    </location>
</feature>
<dbReference type="Pfam" id="PF12697">
    <property type="entry name" value="Abhydrolase_6"/>
    <property type="match status" value="1"/>
</dbReference>
<protein>
    <recommendedName>
        <fullName evidence="2">AB hydrolase-1 domain-containing protein</fullName>
    </recommendedName>
</protein>
<sequence length="186" mass="19078">ETLVAESACDAVCVAWFGHHPPPAEAAARRGGQPESPTAMDFEDQSAFLVAVVTEICSPPRVAQVVLVGHSLGCLFAARALEALDAGAQGLGTKGASVLLMCPVMVRLDLVPRAAKMRARLRVARALRVAPAVQPAGAGGPWRRGRPAAPDLVAAGQDEQRPGRGGAPLLGRGGRPLCARVSSSGP</sequence>
<evidence type="ECO:0000313" key="3">
    <source>
        <dbReference type="EMBL" id="ACU45184.1"/>
    </source>
</evidence>
<dbReference type="InterPro" id="IPR000073">
    <property type="entry name" value="AB_hydrolase_1"/>
</dbReference>
<feature type="non-terminal residue" evidence="3">
    <location>
        <position position="1"/>
    </location>
</feature>
<dbReference type="EMBL" id="FJ600163">
    <property type="protein sequence ID" value="ACU45184.1"/>
    <property type="molecule type" value="mRNA"/>
</dbReference>
<dbReference type="Gene3D" id="3.40.50.1820">
    <property type="entry name" value="alpha/beta hydrolase"/>
    <property type="match status" value="1"/>
</dbReference>
<feature type="non-terminal residue" evidence="3">
    <location>
        <position position="186"/>
    </location>
</feature>
<name>E8Z6V4_PROMN</name>
<evidence type="ECO:0000259" key="2">
    <source>
        <dbReference type="Pfam" id="PF12697"/>
    </source>
</evidence>
<evidence type="ECO:0000256" key="1">
    <source>
        <dbReference type="SAM" id="MobiDB-lite"/>
    </source>
</evidence>
<feature type="domain" description="AB hydrolase-1" evidence="2">
    <location>
        <begin position="8"/>
        <end position="154"/>
    </location>
</feature>
<dbReference type="AlphaFoldDB" id="E8Z6V4"/>
<feature type="compositionally biased region" description="Gly residues" evidence="1">
    <location>
        <begin position="163"/>
        <end position="174"/>
    </location>
</feature>
<organism evidence="3">
    <name type="scientific">Prorocentrum minimum</name>
    <name type="common">Dinoflagellate</name>
    <name type="synonym">Exuviaella minima</name>
    <dbReference type="NCBI Taxonomy" id="39449"/>
    <lineage>
        <taxon>Eukaryota</taxon>
        <taxon>Sar</taxon>
        <taxon>Alveolata</taxon>
        <taxon>Dinophyceae</taxon>
        <taxon>Prorocentrales</taxon>
        <taxon>Prorocentraceae</taxon>
        <taxon>Prorocentrum</taxon>
    </lineage>
</organism>
<dbReference type="InterPro" id="IPR029058">
    <property type="entry name" value="AB_hydrolase_fold"/>
</dbReference>